<keyword evidence="4" id="KW-1185">Reference proteome</keyword>
<dbReference type="NCBIfam" id="TIGR02595">
    <property type="entry name" value="PEP_CTERM"/>
    <property type="match status" value="1"/>
</dbReference>
<evidence type="ECO:0000313" key="4">
    <source>
        <dbReference type="Proteomes" id="UP000318478"/>
    </source>
</evidence>
<sequence length="232" mass="23378" precursor="true">MKVQLFAVLSSLIIASSAAIAAPVYIDFGDSAQLTAGNVNNITPTVLSLPNSVDSAGVGTGIGISASGFFNGSNQNGTQAATGAAAEFDVQTTRDNLFGHTGAFGTNPLTPQGTVLLTGLDSSGATAYDLTFFGSRMNVGDNRETMYSVSGASNGVGLLNTSNNESEVAIVGGIVPDAAGEITILVEPGPANDNGSGFYYLGAIKVDVATVPEPGSLALLSAGGLLSLRRRR</sequence>
<comment type="caution">
    <text evidence="3">The sequence shown here is derived from an EMBL/GenBank/DDBJ whole genome shotgun (WGS) entry which is preliminary data.</text>
</comment>
<dbReference type="EMBL" id="SJPO01000005">
    <property type="protein sequence ID" value="TWT76934.1"/>
    <property type="molecule type" value="Genomic_DNA"/>
</dbReference>
<evidence type="ECO:0000313" key="3">
    <source>
        <dbReference type="EMBL" id="TWT76934.1"/>
    </source>
</evidence>
<dbReference type="OrthoDB" id="273854at2"/>
<dbReference type="Proteomes" id="UP000318478">
    <property type="component" value="Unassembled WGS sequence"/>
</dbReference>
<dbReference type="AlphaFoldDB" id="A0A5C5YPS6"/>
<accession>A0A5C5YPS6</accession>
<protein>
    <recommendedName>
        <fullName evidence="2">Ice-binding protein C-terminal domain-containing protein</fullName>
    </recommendedName>
</protein>
<dbReference type="InterPro" id="IPR013424">
    <property type="entry name" value="Ice-binding_C"/>
</dbReference>
<evidence type="ECO:0000259" key="2">
    <source>
        <dbReference type="Pfam" id="PF07589"/>
    </source>
</evidence>
<name>A0A5C5YPS6_9BACT</name>
<reference evidence="3 4" key="1">
    <citation type="submission" date="2019-02" db="EMBL/GenBank/DDBJ databases">
        <title>Deep-cultivation of Planctomycetes and their phenomic and genomic characterization uncovers novel biology.</title>
        <authorList>
            <person name="Wiegand S."/>
            <person name="Jogler M."/>
            <person name="Boedeker C."/>
            <person name="Pinto D."/>
            <person name="Vollmers J."/>
            <person name="Rivas-Marin E."/>
            <person name="Kohn T."/>
            <person name="Peeters S.H."/>
            <person name="Heuer A."/>
            <person name="Rast P."/>
            <person name="Oberbeckmann S."/>
            <person name="Bunk B."/>
            <person name="Jeske O."/>
            <person name="Meyerdierks A."/>
            <person name="Storesund J.E."/>
            <person name="Kallscheuer N."/>
            <person name="Luecker S."/>
            <person name="Lage O.M."/>
            <person name="Pohl T."/>
            <person name="Merkel B.J."/>
            <person name="Hornburger P."/>
            <person name="Mueller R.-W."/>
            <person name="Bruemmer F."/>
            <person name="Labrenz M."/>
            <person name="Spormann A.M."/>
            <person name="Op Den Camp H."/>
            <person name="Overmann J."/>
            <person name="Amann R."/>
            <person name="Jetten M.S.M."/>
            <person name="Mascher T."/>
            <person name="Medema M.H."/>
            <person name="Devos D.P."/>
            <person name="Kaster A.-K."/>
            <person name="Ovreas L."/>
            <person name="Rohde M."/>
            <person name="Galperin M.Y."/>
            <person name="Jogler C."/>
        </authorList>
    </citation>
    <scope>NUCLEOTIDE SEQUENCE [LARGE SCALE GENOMIC DNA]</scope>
    <source>
        <strain evidence="3 4">Pla123a</strain>
    </source>
</reference>
<proteinExistence type="predicted"/>
<dbReference type="Pfam" id="PF07589">
    <property type="entry name" value="PEP-CTERM"/>
    <property type="match status" value="1"/>
</dbReference>
<feature type="signal peptide" evidence="1">
    <location>
        <begin position="1"/>
        <end position="21"/>
    </location>
</feature>
<evidence type="ECO:0000256" key="1">
    <source>
        <dbReference type="SAM" id="SignalP"/>
    </source>
</evidence>
<gene>
    <name evidence="3" type="ORF">Pla123a_23590</name>
</gene>
<dbReference type="RefSeq" id="WP_146587102.1">
    <property type="nucleotide sequence ID" value="NZ_SJPO01000005.1"/>
</dbReference>
<feature type="domain" description="Ice-binding protein C-terminal" evidence="2">
    <location>
        <begin position="210"/>
        <end position="232"/>
    </location>
</feature>
<organism evidence="3 4">
    <name type="scientific">Posidoniimonas polymericola</name>
    <dbReference type="NCBI Taxonomy" id="2528002"/>
    <lineage>
        <taxon>Bacteria</taxon>
        <taxon>Pseudomonadati</taxon>
        <taxon>Planctomycetota</taxon>
        <taxon>Planctomycetia</taxon>
        <taxon>Pirellulales</taxon>
        <taxon>Lacipirellulaceae</taxon>
        <taxon>Posidoniimonas</taxon>
    </lineage>
</organism>
<keyword evidence="1" id="KW-0732">Signal</keyword>
<feature type="chain" id="PRO_5022914159" description="Ice-binding protein C-terminal domain-containing protein" evidence="1">
    <location>
        <begin position="22"/>
        <end position="232"/>
    </location>
</feature>